<accession>A0ACC4CS06</accession>
<reference evidence="1 2" key="1">
    <citation type="journal article" date="2024" name="Plant Biotechnol. J.">
        <title>Genome and CRISPR/Cas9 system of a widespread forest tree (Populus alba) in the world.</title>
        <authorList>
            <person name="Liu Y.J."/>
            <person name="Jiang P.F."/>
            <person name="Han X.M."/>
            <person name="Li X.Y."/>
            <person name="Wang H.M."/>
            <person name="Wang Y.J."/>
            <person name="Wang X.X."/>
            <person name="Zeng Q.Y."/>
        </authorList>
    </citation>
    <scope>NUCLEOTIDE SEQUENCE [LARGE SCALE GENOMIC DNA]</scope>
    <source>
        <strain evidence="2">cv. PAL-ZL1</strain>
    </source>
</reference>
<proteinExistence type="predicted"/>
<evidence type="ECO:0000313" key="1">
    <source>
        <dbReference type="EMBL" id="KAL3604134.1"/>
    </source>
</evidence>
<dbReference type="Proteomes" id="UP000309997">
    <property type="component" value="Unassembled WGS sequence"/>
</dbReference>
<name>A0ACC4CS06_POPAL</name>
<gene>
    <name evidence="1" type="ORF">D5086_004993</name>
</gene>
<sequence>MSCSSSGLLTTCLIGLSVAACVLRIPAMVLPPSKFYFALSGALVMALAVDRKGKKCTAMAEGSAIIMARSLTNASGWKDP</sequence>
<evidence type="ECO:0000313" key="2">
    <source>
        <dbReference type="Proteomes" id="UP000309997"/>
    </source>
</evidence>
<organism evidence="1 2">
    <name type="scientific">Populus alba</name>
    <name type="common">White poplar</name>
    <dbReference type="NCBI Taxonomy" id="43335"/>
    <lineage>
        <taxon>Eukaryota</taxon>
        <taxon>Viridiplantae</taxon>
        <taxon>Streptophyta</taxon>
        <taxon>Embryophyta</taxon>
        <taxon>Tracheophyta</taxon>
        <taxon>Spermatophyta</taxon>
        <taxon>Magnoliopsida</taxon>
        <taxon>eudicotyledons</taxon>
        <taxon>Gunneridae</taxon>
        <taxon>Pentapetalae</taxon>
        <taxon>rosids</taxon>
        <taxon>fabids</taxon>
        <taxon>Malpighiales</taxon>
        <taxon>Salicaceae</taxon>
        <taxon>Saliceae</taxon>
        <taxon>Populus</taxon>
    </lineage>
</organism>
<protein>
    <submittedName>
        <fullName evidence="1">Uncharacterized protein</fullName>
    </submittedName>
</protein>
<dbReference type="EMBL" id="RCHU02000002">
    <property type="protein sequence ID" value="KAL3604134.1"/>
    <property type="molecule type" value="Genomic_DNA"/>
</dbReference>
<comment type="caution">
    <text evidence="1">The sequence shown here is derived from an EMBL/GenBank/DDBJ whole genome shotgun (WGS) entry which is preliminary data.</text>
</comment>
<keyword evidence="2" id="KW-1185">Reference proteome</keyword>